<comment type="caution">
    <text evidence="2">The sequence shown here is derived from an EMBL/GenBank/DDBJ whole genome shotgun (WGS) entry which is preliminary data.</text>
</comment>
<evidence type="ECO:0000313" key="3">
    <source>
        <dbReference type="Proteomes" id="UP001363622"/>
    </source>
</evidence>
<keyword evidence="3" id="KW-1185">Reference proteome</keyword>
<keyword evidence="1" id="KW-0732">Signal</keyword>
<feature type="chain" id="PRO_5047048817" description="Secreted protein" evidence="1">
    <location>
        <begin position="23"/>
        <end position="141"/>
    </location>
</feature>
<protein>
    <recommendedName>
        <fullName evidence="4">Secreted protein</fullName>
    </recommendedName>
</protein>
<reference evidence="2 3" key="1">
    <citation type="submission" date="2024-04" db="EMBL/GenBank/DDBJ databases">
        <title>Phyllosticta paracitricarpa is synonymous to the EU quarantine fungus P. citricarpa based on phylogenomic analyses.</title>
        <authorList>
            <consortium name="Lawrence Berkeley National Laboratory"/>
            <person name="Van Ingen-Buijs V.A."/>
            <person name="Van Westerhoven A.C."/>
            <person name="Haridas S."/>
            <person name="Skiadas P."/>
            <person name="Martin F."/>
            <person name="Groenewald J.Z."/>
            <person name="Crous P.W."/>
            <person name="Seidl M.F."/>
        </authorList>
    </citation>
    <scope>NUCLEOTIDE SEQUENCE [LARGE SCALE GENOMIC DNA]</scope>
    <source>
        <strain evidence="2 3">CBS 123371</strain>
    </source>
</reference>
<evidence type="ECO:0000256" key="1">
    <source>
        <dbReference type="SAM" id="SignalP"/>
    </source>
</evidence>
<evidence type="ECO:0000313" key="2">
    <source>
        <dbReference type="EMBL" id="KAK7524438.1"/>
    </source>
</evidence>
<name>A0ABR1L017_9PEZI</name>
<organism evidence="2 3">
    <name type="scientific">Phyllosticta citriasiana</name>
    <dbReference type="NCBI Taxonomy" id="595635"/>
    <lineage>
        <taxon>Eukaryota</taxon>
        <taxon>Fungi</taxon>
        <taxon>Dikarya</taxon>
        <taxon>Ascomycota</taxon>
        <taxon>Pezizomycotina</taxon>
        <taxon>Dothideomycetes</taxon>
        <taxon>Dothideomycetes incertae sedis</taxon>
        <taxon>Botryosphaeriales</taxon>
        <taxon>Phyllostictaceae</taxon>
        <taxon>Phyllosticta</taxon>
    </lineage>
</organism>
<feature type="signal peptide" evidence="1">
    <location>
        <begin position="1"/>
        <end position="22"/>
    </location>
</feature>
<dbReference type="Proteomes" id="UP001363622">
    <property type="component" value="Unassembled WGS sequence"/>
</dbReference>
<sequence length="141" mass="16211">MMMMMMMMGGVVLLLVERRVPSAERKRTAEEKEWRWRRAWRNAEPRQQLQDSQRTTLTTTTHTSCFRSLLLNLLNFKLCLRTGPLSISFAPKNSFSSRPCPQNATNKVQVPPATSAVRQDAYLTRTLQHSGRSPAYLGERV</sequence>
<dbReference type="EMBL" id="JBBPHU010000001">
    <property type="protein sequence ID" value="KAK7524438.1"/>
    <property type="molecule type" value="Genomic_DNA"/>
</dbReference>
<proteinExistence type="predicted"/>
<accession>A0ABR1L017</accession>
<evidence type="ECO:0008006" key="4">
    <source>
        <dbReference type="Google" id="ProtNLM"/>
    </source>
</evidence>
<gene>
    <name evidence="2" type="ORF">IWZ03DRAFT_367148</name>
</gene>